<dbReference type="AlphaFoldDB" id="A0A8H6SAV5"/>
<dbReference type="OrthoDB" id="3215314at2759"/>
<evidence type="ECO:0000256" key="1">
    <source>
        <dbReference type="SAM" id="MobiDB-lite"/>
    </source>
</evidence>
<accession>A0A8H6SAV5</accession>
<evidence type="ECO:0000313" key="2">
    <source>
        <dbReference type="EMBL" id="KAF7294942.1"/>
    </source>
</evidence>
<evidence type="ECO:0000313" key="3">
    <source>
        <dbReference type="Proteomes" id="UP000636479"/>
    </source>
</evidence>
<organism evidence="2 3">
    <name type="scientific">Mycena indigotica</name>
    <dbReference type="NCBI Taxonomy" id="2126181"/>
    <lineage>
        <taxon>Eukaryota</taxon>
        <taxon>Fungi</taxon>
        <taxon>Dikarya</taxon>
        <taxon>Basidiomycota</taxon>
        <taxon>Agaricomycotina</taxon>
        <taxon>Agaricomycetes</taxon>
        <taxon>Agaricomycetidae</taxon>
        <taxon>Agaricales</taxon>
        <taxon>Marasmiineae</taxon>
        <taxon>Mycenaceae</taxon>
        <taxon>Mycena</taxon>
    </lineage>
</organism>
<gene>
    <name evidence="2" type="ORF">MIND_01032300</name>
</gene>
<name>A0A8H6SAV5_9AGAR</name>
<feature type="region of interest" description="Disordered" evidence="1">
    <location>
        <begin position="476"/>
        <end position="559"/>
    </location>
</feature>
<dbReference type="Proteomes" id="UP000636479">
    <property type="component" value="Unassembled WGS sequence"/>
</dbReference>
<dbReference type="RefSeq" id="XP_037216305.1">
    <property type="nucleotide sequence ID" value="XM_037366911.1"/>
</dbReference>
<reference evidence="2" key="1">
    <citation type="submission" date="2020-05" db="EMBL/GenBank/DDBJ databases">
        <title>Mycena genomes resolve the evolution of fungal bioluminescence.</title>
        <authorList>
            <person name="Tsai I.J."/>
        </authorList>
    </citation>
    <scope>NUCLEOTIDE SEQUENCE</scope>
    <source>
        <strain evidence="2">171206Taipei</strain>
    </source>
</reference>
<keyword evidence="3" id="KW-1185">Reference proteome</keyword>
<dbReference type="SUPFAM" id="SSF52047">
    <property type="entry name" value="RNI-like"/>
    <property type="match status" value="1"/>
</dbReference>
<dbReference type="EMBL" id="JACAZF010000009">
    <property type="protein sequence ID" value="KAF7294942.1"/>
    <property type="molecule type" value="Genomic_DNA"/>
</dbReference>
<dbReference type="Gene3D" id="3.80.10.10">
    <property type="entry name" value="Ribonuclease Inhibitor"/>
    <property type="match status" value="1"/>
</dbReference>
<dbReference type="InterPro" id="IPR032675">
    <property type="entry name" value="LRR_dom_sf"/>
</dbReference>
<proteinExistence type="predicted"/>
<comment type="caution">
    <text evidence="2">The sequence shown here is derived from an EMBL/GenBank/DDBJ whole genome shotgun (WGS) entry which is preliminary data.</text>
</comment>
<protein>
    <submittedName>
        <fullName evidence="2">Uncharacterized protein</fullName>
    </submittedName>
</protein>
<dbReference type="GeneID" id="59349427"/>
<feature type="compositionally biased region" description="Polar residues" evidence="1">
    <location>
        <begin position="483"/>
        <end position="492"/>
    </location>
</feature>
<sequence length="559" mass="62369">MPSTAITLGAPDASLPTSIHASKCTLGPYTLLAMPRKLPYTPSLVWFCLHKLAQFPDQVAAIGNIRLTYRPPKSSQDEDILRSLIPLDPSEFDWALVDPRLWCTIVQIYDNLPASFTCYSIPLADEHLPALQLPSTPNFSLVTILELPGCRELTDATIVELKRLHSLCALDVSGAPNISSHAIRVLAGTVLWSEAEQRGPWCLRVLRCRNCKAIDNKILPHLSSFPLLSLLDLRGTRCSSKAFLPTFKPSPGNRRALFHPTPLHTVIDSLRETPSVFSSPNIFILKVNTLYYAPLPTIPLPSRKSTIDDVCVTLHPDTGQYSVHSTAQLSNDPDGGRETDHNPYSCDCARCRRRLSLFDHRHKPTDRLLQQQIATEELSTEATVRRIASFYGVGRRSSTTLTKSYTSHVHEYTLNSNWKEDISLMLYRDPPPWSDLASMRPPTRPRQPVEIVKVAASKRKMAEMADFANELVARKRQKKESDATTQAKTSMFASGLPANPFRRKPKEELAQQSPIGKPLKPITSITAPTLPPGSEPKPRPVAQSKKKAALFDWTKWGKK</sequence>